<evidence type="ECO:0000256" key="6">
    <source>
        <dbReference type="ARBA" id="ARBA00022692"/>
    </source>
</evidence>
<keyword evidence="13" id="KW-0175">Coiled coil</keyword>
<proteinExistence type="predicted"/>
<comment type="subcellular location">
    <subcellularLocation>
        <location evidence="2">Membrane</location>
        <topology evidence="2">Multi-pass membrane protein</topology>
    </subcellularLocation>
</comment>
<keyword evidence="8" id="KW-0418">Kinase</keyword>
<keyword evidence="10 14" id="KW-1133">Transmembrane helix</keyword>
<keyword evidence="4" id="KW-0597">Phosphoprotein</keyword>
<sequence length="489" mass="56012">MQNLDKQVSQRLTRLYLAALTVVALLSLFGQLLIQRSLNESSDDAHVVNLAGRQRMLSQRLCKMAIILTNQKQFAEEATFYQQDFVEVLKLWVKCHFGLKNGKLVLDKTYIVKNSAKIQQIFNEIEPAFEIISANASIIGQEKQQNDGRMLLKNMLVNERQFLKLMDKIVSQYDTEAQDRVSNVKRIELILFGLTIFILILEALLIFTPLVRYVKEIILRITESEAELQSKNQQLNETNEQLVSTQKDLLKTTEEKYALLRQEDNVRSTSLIEGQEEERKRLARELHDGIGQMLTGLKLDSEQLKSLPFINEKQRKSFEEHQKLIDETIEATRTVSFNLMPSVLTDFGLASAIRLLTERTAKGVNIQAIFNDFTDNINIPNKIENNLYRITQEALNNIVKHAKAQKVSINLANDKNRFITLSIIDDGKGFDLKKPRKNKINGNGLGNLQTRVRLLNGTIKIDSEMNKGTSIFVKIPLAIDDLRTNRRNE</sequence>
<comment type="catalytic activity">
    <reaction evidence="1">
        <text>ATP + protein L-histidine = ADP + protein N-phospho-L-histidine.</text>
        <dbReference type="EC" id="2.7.13.3"/>
    </reaction>
</comment>
<feature type="transmembrane region" description="Helical" evidence="14">
    <location>
        <begin position="15"/>
        <end position="34"/>
    </location>
</feature>
<dbReference type="SMART" id="SM00387">
    <property type="entry name" value="HATPase_c"/>
    <property type="match status" value="1"/>
</dbReference>
<evidence type="ECO:0000256" key="12">
    <source>
        <dbReference type="ARBA" id="ARBA00023136"/>
    </source>
</evidence>
<evidence type="ECO:0000256" key="13">
    <source>
        <dbReference type="SAM" id="Coils"/>
    </source>
</evidence>
<evidence type="ECO:0000256" key="7">
    <source>
        <dbReference type="ARBA" id="ARBA00022741"/>
    </source>
</evidence>
<evidence type="ECO:0000313" key="16">
    <source>
        <dbReference type="EMBL" id="CAH0994737.1"/>
    </source>
</evidence>
<dbReference type="CDD" id="cd16917">
    <property type="entry name" value="HATPase_UhpB-NarQ-NarX-like"/>
    <property type="match status" value="1"/>
</dbReference>
<gene>
    <name evidence="16" type="ORF">EMA8858_00849</name>
</gene>
<keyword evidence="9" id="KW-0067">ATP-binding</keyword>
<dbReference type="Pfam" id="PF13675">
    <property type="entry name" value="PilJ"/>
    <property type="match status" value="1"/>
</dbReference>
<evidence type="ECO:0000256" key="4">
    <source>
        <dbReference type="ARBA" id="ARBA00022553"/>
    </source>
</evidence>
<comment type="caution">
    <text evidence="16">The sequence shown here is derived from an EMBL/GenBank/DDBJ whole genome shotgun (WGS) entry which is preliminary data.</text>
</comment>
<evidence type="ECO:0000256" key="3">
    <source>
        <dbReference type="ARBA" id="ARBA00012438"/>
    </source>
</evidence>
<dbReference type="Proteomes" id="UP000837932">
    <property type="component" value="Unassembled WGS sequence"/>
</dbReference>
<keyword evidence="7" id="KW-0547">Nucleotide-binding</keyword>
<dbReference type="RefSeq" id="WP_238804762.1">
    <property type="nucleotide sequence ID" value="NZ_CAKLPY010000001.1"/>
</dbReference>
<accession>A0ABN8EP97</accession>
<dbReference type="InterPro" id="IPR005467">
    <property type="entry name" value="His_kinase_dom"/>
</dbReference>
<keyword evidence="5" id="KW-0808">Transferase</keyword>
<dbReference type="InterPro" id="IPR029095">
    <property type="entry name" value="NarX-like_N"/>
</dbReference>
<dbReference type="EMBL" id="CAKLPY010000001">
    <property type="protein sequence ID" value="CAH0994737.1"/>
    <property type="molecule type" value="Genomic_DNA"/>
</dbReference>
<feature type="transmembrane region" description="Helical" evidence="14">
    <location>
        <begin position="189"/>
        <end position="211"/>
    </location>
</feature>
<dbReference type="InterPro" id="IPR036890">
    <property type="entry name" value="HATPase_C_sf"/>
</dbReference>
<evidence type="ECO:0000256" key="11">
    <source>
        <dbReference type="ARBA" id="ARBA00023012"/>
    </source>
</evidence>
<keyword evidence="6 14" id="KW-0812">Transmembrane</keyword>
<dbReference type="InterPro" id="IPR011712">
    <property type="entry name" value="Sig_transdc_His_kin_sub3_dim/P"/>
</dbReference>
<dbReference type="PROSITE" id="PS50109">
    <property type="entry name" value="HIS_KIN"/>
    <property type="match status" value="1"/>
</dbReference>
<dbReference type="Pfam" id="PF07730">
    <property type="entry name" value="HisKA_3"/>
    <property type="match status" value="1"/>
</dbReference>
<dbReference type="Gene3D" id="1.20.5.1930">
    <property type="match status" value="1"/>
</dbReference>
<dbReference type="InterPro" id="IPR003594">
    <property type="entry name" value="HATPase_dom"/>
</dbReference>
<dbReference type="InterPro" id="IPR050482">
    <property type="entry name" value="Sensor_HK_TwoCompSys"/>
</dbReference>
<dbReference type="Pfam" id="PF02518">
    <property type="entry name" value="HATPase_c"/>
    <property type="match status" value="1"/>
</dbReference>
<dbReference type="Gene3D" id="3.30.565.10">
    <property type="entry name" value="Histidine kinase-like ATPase, C-terminal domain"/>
    <property type="match status" value="1"/>
</dbReference>
<evidence type="ECO:0000256" key="9">
    <source>
        <dbReference type="ARBA" id="ARBA00022840"/>
    </source>
</evidence>
<organism evidence="16 17">
    <name type="scientific">Emticicia aquatica</name>
    <dbReference type="NCBI Taxonomy" id="1681835"/>
    <lineage>
        <taxon>Bacteria</taxon>
        <taxon>Pseudomonadati</taxon>
        <taxon>Bacteroidota</taxon>
        <taxon>Cytophagia</taxon>
        <taxon>Cytophagales</taxon>
        <taxon>Leadbetterellaceae</taxon>
        <taxon>Emticicia</taxon>
    </lineage>
</organism>
<dbReference type="PANTHER" id="PTHR24421:SF10">
    <property type="entry name" value="NITRATE_NITRITE SENSOR PROTEIN NARQ"/>
    <property type="match status" value="1"/>
</dbReference>
<keyword evidence="17" id="KW-1185">Reference proteome</keyword>
<reference evidence="16" key="1">
    <citation type="submission" date="2021-12" db="EMBL/GenBank/DDBJ databases">
        <authorList>
            <person name="Rodrigo-Torres L."/>
            <person name="Arahal R. D."/>
            <person name="Lucena T."/>
        </authorList>
    </citation>
    <scope>NUCLEOTIDE SEQUENCE</scope>
    <source>
        <strain evidence="16">CECT 8858</strain>
    </source>
</reference>
<keyword evidence="12 14" id="KW-0472">Membrane</keyword>
<dbReference type="EC" id="2.7.13.3" evidence="3"/>
<name>A0ABN8EP97_9BACT</name>
<feature type="domain" description="Histidine kinase" evidence="15">
    <location>
        <begin position="281"/>
        <end position="479"/>
    </location>
</feature>
<keyword evidence="11" id="KW-0902">Two-component regulatory system</keyword>
<dbReference type="SUPFAM" id="SSF55874">
    <property type="entry name" value="ATPase domain of HSP90 chaperone/DNA topoisomerase II/histidine kinase"/>
    <property type="match status" value="1"/>
</dbReference>
<evidence type="ECO:0000256" key="10">
    <source>
        <dbReference type="ARBA" id="ARBA00022989"/>
    </source>
</evidence>
<evidence type="ECO:0000256" key="1">
    <source>
        <dbReference type="ARBA" id="ARBA00000085"/>
    </source>
</evidence>
<dbReference type="PANTHER" id="PTHR24421">
    <property type="entry name" value="NITRATE/NITRITE SENSOR PROTEIN NARX-RELATED"/>
    <property type="match status" value="1"/>
</dbReference>
<evidence type="ECO:0000313" key="17">
    <source>
        <dbReference type="Proteomes" id="UP000837932"/>
    </source>
</evidence>
<protein>
    <recommendedName>
        <fullName evidence="3">histidine kinase</fullName>
        <ecNumber evidence="3">2.7.13.3</ecNumber>
    </recommendedName>
</protein>
<evidence type="ECO:0000256" key="14">
    <source>
        <dbReference type="SAM" id="Phobius"/>
    </source>
</evidence>
<feature type="coiled-coil region" evidence="13">
    <location>
        <begin position="214"/>
        <end position="263"/>
    </location>
</feature>
<evidence type="ECO:0000256" key="5">
    <source>
        <dbReference type="ARBA" id="ARBA00022679"/>
    </source>
</evidence>
<evidence type="ECO:0000259" key="15">
    <source>
        <dbReference type="PROSITE" id="PS50109"/>
    </source>
</evidence>
<evidence type="ECO:0000256" key="2">
    <source>
        <dbReference type="ARBA" id="ARBA00004141"/>
    </source>
</evidence>
<evidence type="ECO:0000256" key="8">
    <source>
        <dbReference type="ARBA" id="ARBA00022777"/>
    </source>
</evidence>